<proteinExistence type="predicted"/>
<evidence type="ECO:0000313" key="1">
    <source>
        <dbReference type="EMBL" id="KAH3846247.1"/>
    </source>
</evidence>
<organism evidence="1 2">
    <name type="scientific">Dreissena polymorpha</name>
    <name type="common">Zebra mussel</name>
    <name type="synonym">Mytilus polymorpha</name>
    <dbReference type="NCBI Taxonomy" id="45954"/>
    <lineage>
        <taxon>Eukaryota</taxon>
        <taxon>Metazoa</taxon>
        <taxon>Spiralia</taxon>
        <taxon>Lophotrochozoa</taxon>
        <taxon>Mollusca</taxon>
        <taxon>Bivalvia</taxon>
        <taxon>Autobranchia</taxon>
        <taxon>Heteroconchia</taxon>
        <taxon>Euheterodonta</taxon>
        <taxon>Imparidentia</taxon>
        <taxon>Neoheterodontei</taxon>
        <taxon>Myida</taxon>
        <taxon>Dreissenoidea</taxon>
        <taxon>Dreissenidae</taxon>
        <taxon>Dreissena</taxon>
    </lineage>
</organism>
<gene>
    <name evidence="1" type="ORF">DPMN_088546</name>
</gene>
<comment type="caution">
    <text evidence="1">The sequence shown here is derived from an EMBL/GenBank/DDBJ whole genome shotgun (WGS) entry which is preliminary data.</text>
</comment>
<name>A0A9D4KU98_DREPO</name>
<dbReference type="Proteomes" id="UP000828390">
    <property type="component" value="Unassembled WGS sequence"/>
</dbReference>
<dbReference type="AlphaFoldDB" id="A0A9D4KU98"/>
<dbReference type="EMBL" id="JAIWYP010000003">
    <property type="protein sequence ID" value="KAH3846247.1"/>
    <property type="molecule type" value="Genomic_DNA"/>
</dbReference>
<evidence type="ECO:0000313" key="2">
    <source>
        <dbReference type="Proteomes" id="UP000828390"/>
    </source>
</evidence>
<reference evidence="1" key="2">
    <citation type="submission" date="2020-11" db="EMBL/GenBank/DDBJ databases">
        <authorList>
            <person name="McCartney M.A."/>
            <person name="Auch B."/>
            <person name="Kono T."/>
            <person name="Mallez S."/>
            <person name="Becker A."/>
            <person name="Gohl D.M."/>
            <person name="Silverstein K.A.T."/>
            <person name="Koren S."/>
            <person name="Bechman K.B."/>
            <person name="Herman A."/>
            <person name="Abrahante J.E."/>
            <person name="Garbe J."/>
        </authorList>
    </citation>
    <scope>NUCLEOTIDE SEQUENCE</scope>
    <source>
        <strain evidence="1">Duluth1</strain>
        <tissue evidence="1">Whole animal</tissue>
    </source>
</reference>
<keyword evidence="2" id="KW-1185">Reference proteome</keyword>
<accession>A0A9D4KU98</accession>
<reference evidence="1" key="1">
    <citation type="journal article" date="2019" name="bioRxiv">
        <title>The Genome of the Zebra Mussel, Dreissena polymorpha: A Resource for Invasive Species Research.</title>
        <authorList>
            <person name="McCartney M.A."/>
            <person name="Auch B."/>
            <person name="Kono T."/>
            <person name="Mallez S."/>
            <person name="Zhang Y."/>
            <person name="Obille A."/>
            <person name="Becker A."/>
            <person name="Abrahante J.E."/>
            <person name="Garbe J."/>
            <person name="Badalamenti J.P."/>
            <person name="Herman A."/>
            <person name="Mangelson H."/>
            <person name="Liachko I."/>
            <person name="Sullivan S."/>
            <person name="Sone E.D."/>
            <person name="Koren S."/>
            <person name="Silverstein K.A.T."/>
            <person name="Beckman K.B."/>
            <person name="Gohl D.M."/>
        </authorList>
    </citation>
    <scope>NUCLEOTIDE SEQUENCE</scope>
    <source>
        <strain evidence="1">Duluth1</strain>
        <tissue evidence="1">Whole animal</tissue>
    </source>
</reference>
<sequence length="122" mass="13812">MVSIPRSGSYLTADSKLSVTEIQQVSYEVIASEASITSRRTSPSADCKYGIRELVTGKLQTDDPIRIRRHTFKPCCWKTGLNACVSKVRRKISLCCLHRLIRDDTFRIIFSFAKKRLSLKTG</sequence>
<protein>
    <submittedName>
        <fullName evidence="1">Uncharacterized protein</fullName>
    </submittedName>
</protein>